<organism evidence="1 2">
    <name type="scientific">Caldibacillus debilis GB1</name>
    <dbReference type="NCBI Taxonomy" id="1339248"/>
    <lineage>
        <taxon>Bacteria</taxon>
        <taxon>Bacillati</taxon>
        <taxon>Bacillota</taxon>
        <taxon>Bacilli</taxon>
        <taxon>Bacillales</taxon>
        <taxon>Bacillaceae</taxon>
        <taxon>Caldibacillus</taxon>
    </lineage>
</organism>
<evidence type="ECO:0000313" key="1">
    <source>
        <dbReference type="EMBL" id="RKO63568.1"/>
    </source>
</evidence>
<dbReference type="RefSeq" id="WP_120666349.1">
    <property type="nucleotide sequence ID" value="NZ_AZRV01000006.1"/>
</dbReference>
<accession>A0A420VJM1</accession>
<dbReference type="EMBL" id="AZRV01000006">
    <property type="protein sequence ID" value="RKO63568.1"/>
    <property type="molecule type" value="Genomic_DNA"/>
</dbReference>
<keyword evidence="2" id="KW-1185">Reference proteome</keyword>
<name>A0A420VJM1_9BACI</name>
<gene>
    <name evidence="1" type="ORF">Cdeb_02830</name>
</gene>
<reference evidence="1 2" key="1">
    <citation type="submission" date="2013-12" db="EMBL/GenBank/DDBJ databases">
        <title>Genome and proteome characterization of Caldibacillus debilis GB1 derived from a cellulolytic aero-tolerant co-culture.</title>
        <authorList>
            <person name="Wushke S.T."/>
            <person name="Zhang X."/>
            <person name="Fristensky B."/>
            <person name="Wilkins J.A."/>
            <person name="Levin D.B."/>
            <person name="Sparling R."/>
        </authorList>
    </citation>
    <scope>NUCLEOTIDE SEQUENCE [LARGE SCALE GENOMIC DNA]</scope>
    <source>
        <strain evidence="1 2">GB1</strain>
    </source>
</reference>
<proteinExistence type="predicted"/>
<dbReference type="Proteomes" id="UP000286235">
    <property type="component" value="Unassembled WGS sequence"/>
</dbReference>
<protein>
    <submittedName>
        <fullName evidence="1">Uncharacterized protein</fullName>
    </submittedName>
</protein>
<dbReference type="AlphaFoldDB" id="A0A420VJM1"/>
<comment type="caution">
    <text evidence="1">The sequence shown here is derived from an EMBL/GenBank/DDBJ whole genome shotgun (WGS) entry which is preliminary data.</text>
</comment>
<sequence precursor="true">MAKRLFILSIGLIVLFVLVGLKTAQSRTDDIARYNEYYNEFGETINSYLIGDKNREDLINFLNDFHNFLREANIPEELKEKQISALKLYKEGLEQNNAEKITKAAHMSFEVYRKINAK</sequence>
<evidence type="ECO:0000313" key="2">
    <source>
        <dbReference type="Proteomes" id="UP000286235"/>
    </source>
</evidence>